<evidence type="ECO:0000259" key="2">
    <source>
        <dbReference type="PROSITE" id="PS50994"/>
    </source>
</evidence>
<dbReference type="OrthoDB" id="1495855at2"/>
<dbReference type="PROSITE" id="PS50994">
    <property type="entry name" value="INTEGRASE"/>
    <property type="match status" value="1"/>
</dbReference>
<dbReference type="InterPro" id="IPR001584">
    <property type="entry name" value="Integrase_cat-core"/>
</dbReference>
<protein>
    <submittedName>
        <fullName evidence="3">Mobile element protein</fullName>
    </submittedName>
</protein>
<name>A0A2Z5FUB8_9BACT</name>
<dbReference type="SUPFAM" id="SSF53098">
    <property type="entry name" value="Ribonuclease H-like"/>
    <property type="match status" value="1"/>
</dbReference>
<dbReference type="KEGG" id="abas:ACPOL_0734"/>
<dbReference type="PANTHER" id="PTHR47515:SF1">
    <property type="entry name" value="BLR2054 PROTEIN"/>
    <property type="match status" value="1"/>
</dbReference>
<sequence length="157" mass="17955">MAGIEAGETTGRFKNGCANWRASIRDNGPELTSRHYLAWAIEWKIDLLHIQPGKPTQNGGMESFNGKLRDECLNTSWFWNLFDARRKISAWRTEYNSRRPHSSLAYRTPDEFARQWQAASLSEAKSMAVDQPYQGDPDELRFAPALTRLPHGQEIST</sequence>
<dbReference type="Gene3D" id="3.30.420.10">
    <property type="entry name" value="Ribonuclease H-like superfamily/Ribonuclease H"/>
    <property type="match status" value="1"/>
</dbReference>
<gene>
    <name evidence="3" type="ORF">ACPOL_0734</name>
</gene>
<organism evidence="3 4">
    <name type="scientific">Acidisarcina polymorpha</name>
    <dbReference type="NCBI Taxonomy" id="2211140"/>
    <lineage>
        <taxon>Bacteria</taxon>
        <taxon>Pseudomonadati</taxon>
        <taxon>Acidobacteriota</taxon>
        <taxon>Terriglobia</taxon>
        <taxon>Terriglobales</taxon>
        <taxon>Acidobacteriaceae</taxon>
        <taxon>Acidisarcina</taxon>
    </lineage>
</organism>
<proteinExistence type="predicted"/>
<dbReference type="Pfam" id="PF13683">
    <property type="entry name" value="rve_3"/>
    <property type="match status" value="1"/>
</dbReference>
<dbReference type="Proteomes" id="UP000253606">
    <property type="component" value="Chromosome"/>
</dbReference>
<evidence type="ECO:0000256" key="1">
    <source>
        <dbReference type="SAM" id="MobiDB-lite"/>
    </source>
</evidence>
<keyword evidence="4" id="KW-1185">Reference proteome</keyword>
<feature type="region of interest" description="Disordered" evidence="1">
    <location>
        <begin position="127"/>
        <end position="157"/>
    </location>
</feature>
<dbReference type="PANTHER" id="PTHR47515">
    <property type="entry name" value="LOW CALCIUM RESPONSE LOCUS PROTEIN T"/>
    <property type="match status" value="1"/>
</dbReference>
<reference evidence="3 4" key="1">
    <citation type="journal article" date="2018" name="Front. Microbiol.">
        <title>Hydrolytic Capabilities as a Key to Environmental Success: Chitinolytic and Cellulolytic Acidobacteria From Acidic Sub-arctic Soils and Boreal Peatlands.</title>
        <authorList>
            <person name="Belova S.E."/>
            <person name="Ravin N.V."/>
            <person name="Pankratov T.A."/>
            <person name="Rakitin A.L."/>
            <person name="Ivanova A.A."/>
            <person name="Beletsky A.V."/>
            <person name="Mardanov A.V."/>
            <person name="Sinninghe Damste J.S."/>
            <person name="Dedysh S.N."/>
        </authorList>
    </citation>
    <scope>NUCLEOTIDE SEQUENCE [LARGE SCALE GENOMIC DNA]</scope>
    <source>
        <strain evidence="3 4">SBC82</strain>
    </source>
</reference>
<accession>A0A2Z5FUB8</accession>
<dbReference type="EMBL" id="CP030840">
    <property type="protein sequence ID" value="AXC10097.1"/>
    <property type="molecule type" value="Genomic_DNA"/>
</dbReference>
<evidence type="ECO:0000313" key="3">
    <source>
        <dbReference type="EMBL" id="AXC10097.1"/>
    </source>
</evidence>
<dbReference type="InterPro" id="IPR012337">
    <property type="entry name" value="RNaseH-like_sf"/>
</dbReference>
<feature type="domain" description="Integrase catalytic" evidence="2">
    <location>
        <begin position="1"/>
        <end position="117"/>
    </location>
</feature>
<dbReference type="AlphaFoldDB" id="A0A2Z5FUB8"/>
<dbReference type="GO" id="GO:0015074">
    <property type="term" value="P:DNA integration"/>
    <property type="evidence" value="ECO:0007669"/>
    <property type="project" value="InterPro"/>
</dbReference>
<dbReference type="InterPro" id="IPR036397">
    <property type="entry name" value="RNaseH_sf"/>
</dbReference>
<evidence type="ECO:0000313" key="4">
    <source>
        <dbReference type="Proteomes" id="UP000253606"/>
    </source>
</evidence>
<dbReference type="GO" id="GO:0003676">
    <property type="term" value="F:nucleic acid binding"/>
    <property type="evidence" value="ECO:0007669"/>
    <property type="project" value="InterPro"/>
</dbReference>